<accession>A0A6H0FRX3</accession>
<dbReference type="AlphaFoldDB" id="A0A6H0FRX3"/>
<gene>
    <name evidence="1" type="ORF">G8E09_04795</name>
</gene>
<organism evidence="1 2">
    <name type="scientific">Acinetobacter pittii</name>
    <name type="common">Acinetobacter genomosp. 3</name>
    <dbReference type="NCBI Taxonomy" id="48296"/>
    <lineage>
        <taxon>Bacteria</taxon>
        <taxon>Pseudomonadati</taxon>
        <taxon>Pseudomonadota</taxon>
        <taxon>Gammaproteobacteria</taxon>
        <taxon>Moraxellales</taxon>
        <taxon>Moraxellaceae</taxon>
        <taxon>Acinetobacter</taxon>
        <taxon>Acinetobacter calcoaceticus/baumannii complex</taxon>
    </lineage>
</organism>
<sequence>MDLNQLASTKMAKSEISMKTLTIASIFSNFDFYQHNYLNILNQSESYYIPVEGAWINAYPFKKQDLYLGDLLQLWFSSKWNVHNSLKILKSSKLLNSSESLYIFQLEGELLLGKNKVLAWSTERQEIIELQLKNIWAPYVIAQTCERPDNSGDSIKKGSGLRLPLMIMDE</sequence>
<evidence type="ECO:0000313" key="2">
    <source>
        <dbReference type="Proteomes" id="UP000501692"/>
    </source>
</evidence>
<proteinExistence type="predicted"/>
<name>A0A6H0FRX3_ACIPI</name>
<protein>
    <submittedName>
        <fullName evidence="1">Uncharacterized protein</fullName>
    </submittedName>
</protein>
<reference evidence="1 2" key="1">
    <citation type="submission" date="2020-03" db="EMBL/GenBank/DDBJ databases">
        <authorList>
            <person name="Zhang L."/>
            <person name="Han X."/>
            <person name="Chen Y."/>
            <person name="Yu Y."/>
        </authorList>
    </citation>
    <scope>NUCLEOTIDE SEQUENCE [LARGE SCALE GENOMIC DNA]</scope>
    <source>
        <strain evidence="1 2">A1254</strain>
    </source>
</reference>
<dbReference type="EMBL" id="CP049806">
    <property type="protein sequence ID" value="QIT17080.1"/>
    <property type="molecule type" value="Genomic_DNA"/>
</dbReference>
<dbReference type="Proteomes" id="UP000501692">
    <property type="component" value="Chromosome"/>
</dbReference>
<evidence type="ECO:0000313" key="1">
    <source>
        <dbReference type="EMBL" id="QIT17080.1"/>
    </source>
</evidence>